<protein>
    <submittedName>
        <fullName evidence="1">Putative polynucleotide kinase</fullName>
    </submittedName>
</protein>
<dbReference type="GO" id="GO:0016301">
    <property type="term" value="F:kinase activity"/>
    <property type="evidence" value="ECO:0007669"/>
    <property type="project" value="UniProtKB-KW"/>
</dbReference>
<dbReference type="Proteomes" id="UP000294557">
    <property type="component" value="Segment"/>
</dbReference>
<keyword evidence="1" id="KW-0808">Transferase</keyword>
<sequence length="231" mass="26031">MSELKQLDKVFCHAYDINPLAIDISAASWTDLMKEDFADTARAVECDFKDFHSPAETVLCTDLQTGKSVAVKRDSLILVAKDLDMKKPMVLTDIDGVLTKFDKPTNSTYLEDGTLSQYTNLIESVDAQPTYIFNIISGIHKSAAIGVLTARGESQRVPTHLFIDKHIVTDYMLFMRGFGSNRISAESLKVRMIQSCILPYYEVVCFIEDTVRNVEKVKRILPDINTMLIKH</sequence>
<dbReference type="Gene3D" id="3.40.50.1000">
    <property type="entry name" value="HAD superfamily/HAD-like"/>
    <property type="match status" value="1"/>
</dbReference>
<keyword evidence="1" id="KW-0418">Kinase</keyword>
<keyword evidence="2" id="KW-1185">Reference proteome</keyword>
<evidence type="ECO:0000313" key="2">
    <source>
        <dbReference type="Proteomes" id="UP000294557"/>
    </source>
</evidence>
<organism evidence="1 2">
    <name type="scientific">Enterobacteria phage CHB7</name>
    <dbReference type="NCBI Taxonomy" id="2530182"/>
    <lineage>
        <taxon>Viruses</taxon>
        <taxon>Duplodnaviria</taxon>
        <taxon>Heunggongvirae</taxon>
        <taxon>Uroviricota</taxon>
        <taxon>Caudoviricetes</taxon>
        <taxon>Andersonviridae</taxon>
        <taxon>Ounavirinae</taxon>
        <taxon>Mooglevirus</taxon>
        <taxon>Mooglevirus CHB7</taxon>
    </lineage>
</organism>
<evidence type="ECO:0000313" key="1">
    <source>
        <dbReference type="EMBL" id="QBP33085.1"/>
    </source>
</evidence>
<accession>A0A482JGL6</accession>
<reference evidence="1 2" key="1">
    <citation type="submission" date="2019-02" db="EMBL/GenBank/DDBJ databases">
        <title>A cornucopia of Shigella phages from the Cornhusker state.</title>
        <authorList>
            <person name="Doore S.M."/>
            <person name="Schrad J.R."/>
            <person name="Perrett H.R."/>
            <person name="Dover J.A."/>
            <person name="Schrad K.P."/>
            <person name="Dean W.F."/>
            <person name="Parent K.N."/>
        </authorList>
    </citation>
    <scope>NUCLEOTIDE SEQUENCE [LARGE SCALE GENOMIC DNA]</scope>
</reference>
<proteinExistence type="predicted"/>
<dbReference type="EMBL" id="MK562504">
    <property type="protein sequence ID" value="QBP33085.1"/>
    <property type="molecule type" value="Genomic_DNA"/>
</dbReference>
<gene>
    <name evidence="1" type="ORF">CHB7_gp133</name>
</gene>
<dbReference type="InterPro" id="IPR023214">
    <property type="entry name" value="HAD_sf"/>
</dbReference>
<name>A0A482JGL6_9CAUD</name>